<comment type="function">
    <text evidence="3">The glycine cleavage system catalyzes the degradation of glycine. The H protein shuttles the methylamine group of glycine from the P protein to the T protein.</text>
</comment>
<dbReference type="GO" id="GO:0005960">
    <property type="term" value="C:glycine cleavage complex"/>
    <property type="evidence" value="ECO:0007669"/>
    <property type="project" value="InterPro"/>
</dbReference>
<accession>A0A9J6RDE9</accession>
<comment type="caution">
    <text evidence="6">The sequence shown here is derived from an EMBL/GenBank/DDBJ whole genome shotgun (WGS) entry which is preliminary data.</text>
</comment>
<dbReference type="InterPro" id="IPR000089">
    <property type="entry name" value="Biotin_lipoyl"/>
</dbReference>
<evidence type="ECO:0000256" key="1">
    <source>
        <dbReference type="ARBA" id="ARBA00009249"/>
    </source>
</evidence>
<dbReference type="SUPFAM" id="SSF51230">
    <property type="entry name" value="Single hybrid motif"/>
    <property type="match status" value="1"/>
</dbReference>
<gene>
    <name evidence="3 6" type="primary">gcvH</name>
    <name evidence="6" type="ORF">OWO01_10775</name>
</gene>
<comment type="similarity">
    <text evidence="1 3">Belongs to the GcvH family.</text>
</comment>
<organism evidence="6 7">
    <name type="scientific">Natronobacillus azotifigens</name>
    <dbReference type="NCBI Taxonomy" id="472978"/>
    <lineage>
        <taxon>Bacteria</taxon>
        <taxon>Bacillati</taxon>
        <taxon>Bacillota</taxon>
        <taxon>Bacilli</taxon>
        <taxon>Bacillales</taxon>
        <taxon>Bacillaceae</taxon>
        <taxon>Natronobacillus</taxon>
    </lineage>
</organism>
<keyword evidence="2 3" id="KW-0450">Lipoyl</keyword>
<reference evidence="6" key="1">
    <citation type="submission" date="2022-11" db="EMBL/GenBank/DDBJ databases">
        <title>WGS of Natronobacillus azotifigens 24KS-1, an anaerobic diazotrophic haloalkaliphile from soda-rich habitats.</title>
        <authorList>
            <person name="Sorokin D.Y."/>
            <person name="Merkel A.Y."/>
        </authorList>
    </citation>
    <scope>NUCLEOTIDE SEQUENCE</scope>
    <source>
        <strain evidence="6">24KS-1</strain>
    </source>
</reference>
<dbReference type="HAMAP" id="MF_00272">
    <property type="entry name" value="GcvH"/>
    <property type="match status" value="1"/>
</dbReference>
<feature type="modified residue" description="N6-lipoyllysine" evidence="3 4">
    <location>
        <position position="63"/>
    </location>
</feature>
<dbReference type="InterPro" id="IPR017453">
    <property type="entry name" value="GCV_H_sub"/>
</dbReference>
<evidence type="ECO:0000313" key="7">
    <source>
        <dbReference type="Proteomes" id="UP001084197"/>
    </source>
</evidence>
<proteinExistence type="inferred from homology"/>
<dbReference type="GO" id="GO:0019464">
    <property type="term" value="P:glycine decarboxylation via glycine cleavage system"/>
    <property type="evidence" value="ECO:0007669"/>
    <property type="project" value="UniProtKB-UniRule"/>
</dbReference>
<dbReference type="InterPro" id="IPR033753">
    <property type="entry name" value="GCV_H/Fam206"/>
</dbReference>
<dbReference type="NCBIfam" id="NF002270">
    <property type="entry name" value="PRK01202.1"/>
    <property type="match status" value="1"/>
</dbReference>
<dbReference type="InterPro" id="IPR011053">
    <property type="entry name" value="Single_hybrid_motif"/>
</dbReference>
<keyword evidence="7" id="KW-1185">Reference proteome</keyword>
<dbReference type="PROSITE" id="PS00189">
    <property type="entry name" value="LIPOYL"/>
    <property type="match status" value="1"/>
</dbReference>
<evidence type="ECO:0000256" key="4">
    <source>
        <dbReference type="PIRSR" id="PIRSR617453-50"/>
    </source>
</evidence>
<dbReference type="CDD" id="cd06848">
    <property type="entry name" value="GCS_H"/>
    <property type="match status" value="1"/>
</dbReference>
<dbReference type="Proteomes" id="UP001084197">
    <property type="component" value="Unassembled WGS sequence"/>
</dbReference>
<dbReference type="Gene3D" id="2.40.50.100">
    <property type="match status" value="1"/>
</dbReference>
<dbReference type="AlphaFoldDB" id="A0A9J6RDE9"/>
<dbReference type="Pfam" id="PF01597">
    <property type="entry name" value="GCV_H"/>
    <property type="match status" value="1"/>
</dbReference>
<dbReference type="NCBIfam" id="TIGR00527">
    <property type="entry name" value="gcvH"/>
    <property type="match status" value="1"/>
</dbReference>
<evidence type="ECO:0000259" key="5">
    <source>
        <dbReference type="PROSITE" id="PS50968"/>
    </source>
</evidence>
<dbReference type="InterPro" id="IPR003016">
    <property type="entry name" value="2-oxoA_DH_lipoyl-BS"/>
</dbReference>
<dbReference type="EMBL" id="JAPRAT010000021">
    <property type="protein sequence ID" value="MCZ0703704.1"/>
    <property type="molecule type" value="Genomic_DNA"/>
</dbReference>
<evidence type="ECO:0000256" key="2">
    <source>
        <dbReference type="ARBA" id="ARBA00022823"/>
    </source>
</evidence>
<sequence>MTNQNFRFTKKHEWVLPLNENRARIGITDHAQQELGDIVFFENGEIGDQLAAEDSIGVIESVKAASEVYSPLTGKIVKVNENLEDEPELINNDPLESGWLLEIEYSHPEELENLLSEADYQSFINEGEE</sequence>
<dbReference type="GO" id="GO:0009249">
    <property type="term" value="P:protein lipoylation"/>
    <property type="evidence" value="ECO:0007669"/>
    <property type="project" value="UniProtKB-UniRule"/>
</dbReference>
<dbReference type="PANTHER" id="PTHR11715:SF3">
    <property type="entry name" value="GLYCINE CLEAVAGE SYSTEM H PROTEIN-RELATED"/>
    <property type="match status" value="1"/>
</dbReference>
<dbReference type="GO" id="GO:0005829">
    <property type="term" value="C:cytosol"/>
    <property type="evidence" value="ECO:0007669"/>
    <property type="project" value="TreeGrafter"/>
</dbReference>
<feature type="domain" description="Lipoyl-binding" evidence="5">
    <location>
        <begin position="22"/>
        <end position="104"/>
    </location>
</feature>
<evidence type="ECO:0000256" key="3">
    <source>
        <dbReference type="HAMAP-Rule" id="MF_00272"/>
    </source>
</evidence>
<protein>
    <recommendedName>
        <fullName evidence="3">Glycine cleavage system H protein</fullName>
    </recommendedName>
    <alternativeName>
        <fullName evidence="3">Octanoyl/lipoyl carrier protein</fullName>
    </alternativeName>
</protein>
<evidence type="ECO:0000313" key="6">
    <source>
        <dbReference type="EMBL" id="MCZ0703704.1"/>
    </source>
</evidence>
<dbReference type="PANTHER" id="PTHR11715">
    <property type="entry name" value="GLYCINE CLEAVAGE SYSTEM H PROTEIN"/>
    <property type="match status" value="1"/>
</dbReference>
<comment type="subunit">
    <text evidence="3">The glycine cleavage system is composed of four proteins: P, T, L and H.</text>
</comment>
<dbReference type="RefSeq" id="WP_268780469.1">
    <property type="nucleotide sequence ID" value="NZ_JAPRAT010000021.1"/>
</dbReference>
<name>A0A9J6RDE9_9BACI</name>
<comment type="cofactor">
    <cofactor evidence="3">
        <name>(R)-lipoate</name>
        <dbReference type="ChEBI" id="CHEBI:83088"/>
    </cofactor>
    <text evidence="3">Binds 1 lipoyl cofactor covalently.</text>
</comment>
<dbReference type="PROSITE" id="PS50968">
    <property type="entry name" value="BIOTINYL_LIPOYL"/>
    <property type="match status" value="1"/>
</dbReference>
<comment type="function">
    <text evidence="3">Is also involved in protein lipoylation via its role as an octanoyl/lipoyl carrier protein intermediate.</text>
</comment>
<dbReference type="InterPro" id="IPR002930">
    <property type="entry name" value="GCV_H"/>
</dbReference>